<keyword evidence="2" id="KW-1185">Reference proteome</keyword>
<evidence type="ECO:0000313" key="1">
    <source>
        <dbReference type="EMBL" id="ABA04758.1"/>
    </source>
</evidence>
<gene>
    <name evidence="1" type="ordered locus">Nwi_1497</name>
</gene>
<reference evidence="1 2" key="1">
    <citation type="journal article" date="2006" name="Appl. Environ. Microbiol.">
        <title>Genome sequence of the chemolithoautotrophic nitrite-oxidizing bacterium Nitrobacter winogradskyi Nb-255.</title>
        <authorList>
            <person name="Starkenburg S.R."/>
            <person name="Chain P.S."/>
            <person name="Sayavedra-Soto L.A."/>
            <person name="Hauser L."/>
            <person name="Land M.L."/>
            <person name="Larimer F.W."/>
            <person name="Malfatti S.A."/>
            <person name="Klotz M.G."/>
            <person name="Bottomley P.J."/>
            <person name="Arp D.J."/>
            <person name="Hickey W.J."/>
        </authorList>
    </citation>
    <scope>NUCLEOTIDE SEQUENCE [LARGE SCALE GENOMIC DNA]</scope>
    <source>
        <strain evidence="2">ATCC 25391 / DSM 10237 / CIP 104748 / NCIMB 11846 / Nb-255</strain>
    </source>
</reference>
<dbReference type="EMBL" id="CP000115">
    <property type="protein sequence ID" value="ABA04758.1"/>
    <property type="molecule type" value="Genomic_DNA"/>
</dbReference>
<sequence length="82" mass="9178">MVRHLAPERASANIVFAVVRDLPLRVTAQDLAMSKFALLLLEARTYAPLDVWRDHRLRCALLCQLSLRTISPSDPGRNPGRG</sequence>
<dbReference type="AlphaFoldDB" id="Q3SSI3"/>
<dbReference type="HOGENOM" id="CLU_2554851_0_0_5"/>
<dbReference type="KEGG" id="nwi:Nwi_1497"/>
<dbReference type="Proteomes" id="UP000002531">
    <property type="component" value="Chromosome"/>
</dbReference>
<proteinExistence type="predicted"/>
<name>Q3SSI3_NITWN</name>
<protein>
    <submittedName>
        <fullName evidence="1">Uncharacterized protein</fullName>
    </submittedName>
</protein>
<accession>Q3SSI3</accession>
<evidence type="ECO:0000313" key="2">
    <source>
        <dbReference type="Proteomes" id="UP000002531"/>
    </source>
</evidence>
<organism evidence="1 2">
    <name type="scientific">Nitrobacter winogradskyi (strain ATCC 25391 / DSM 10237 / CIP 104748 / NCIMB 11846 / Nb-255)</name>
    <dbReference type="NCBI Taxonomy" id="323098"/>
    <lineage>
        <taxon>Bacteria</taxon>
        <taxon>Pseudomonadati</taxon>
        <taxon>Pseudomonadota</taxon>
        <taxon>Alphaproteobacteria</taxon>
        <taxon>Hyphomicrobiales</taxon>
        <taxon>Nitrobacteraceae</taxon>
        <taxon>Nitrobacter</taxon>
    </lineage>
</organism>